<accession>A0A2H9ZQP6</accession>
<evidence type="ECO:0000313" key="2">
    <source>
        <dbReference type="EMBL" id="PKA45606.1"/>
    </source>
</evidence>
<organism evidence="2 3">
    <name type="scientific">Apostasia shenzhenica</name>
    <dbReference type="NCBI Taxonomy" id="1088818"/>
    <lineage>
        <taxon>Eukaryota</taxon>
        <taxon>Viridiplantae</taxon>
        <taxon>Streptophyta</taxon>
        <taxon>Embryophyta</taxon>
        <taxon>Tracheophyta</taxon>
        <taxon>Spermatophyta</taxon>
        <taxon>Magnoliopsida</taxon>
        <taxon>Liliopsida</taxon>
        <taxon>Asparagales</taxon>
        <taxon>Orchidaceae</taxon>
        <taxon>Apostasioideae</taxon>
        <taxon>Apostasia</taxon>
    </lineage>
</organism>
<reference evidence="2 3" key="1">
    <citation type="journal article" date="2017" name="Nature">
        <title>The Apostasia genome and the evolution of orchids.</title>
        <authorList>
            <person name="Zhang G.Q."/>
            <person name="Liu K.W."/>
            <person name="Li Z."/>
            <person name="Lohaus R."/>
            <person name="Hsiao Y.Y."/>
            <person name="Niu S.C."/>
            <person name="Wang J.Y."/>
            <person name="Lin Y.C."/>
            <person name="Xu Q."/>
            <person name="Chen L.J."/>
            <person name="Yoshida K."/>
            <person name="Fujiwara S."/>
            <person name="Wang Z.W."/>
            <person name="Zhang Y.Q."/>
            <person name="Mitsuda N."/>
            <person name="Wang M."/>
            <person name="Liu G.H."/>
            <person name="Pecoraro L."/>
            <person name="Huang H.X."/>
            <person name="Xiao X.J."/>
            <person name="Lin M."/>
            <person name="Wu X.Y."/>
            <person name="Wu W.L."/>
            <person name="Chen Y.Y."/>
            <person name="Chang S.B."/>
            <person name="Sakamoto S."/>
            <person name="Ohme-Takagi M."/>
            <person name="Yagi M."/>
            <person name="Zeng S.J."/>
            <person name="Shen C.Y."/>
            <person name="Yeh C.M."/>
            <person name="Luo Y.B."/>
            <person name="Tsai W.C."/>
            <person name="Van de Peer Y."/>
            <person name="Liu Z.J."/>
        </authorList>
    </citation>
    <scope>NUCLEOTIDE SEQUENCE [LARGE SCALE GENOMIC DNA]</scope>
    <source>
        <strain evidence="3">cv. Shenzhen</strain>
        <tissue evidence="2">Stem</tissue>
    </source>
</reference>
<dbReference type="AlphaFoldDB" id="A0A2H9ZQP6"/>
<name>A0A2H9ZQP6_9ASPA</name>
<feature type="region of interest" description="Disordered" evidence="1">
    <location>
        <begin position="38"/>
        <end position="64"/>
    </location>
</feature>
<feature type="compositionally biased region" description="Low complexity" evidence="1">
    <location>
        <begin position="55"/>
        <end position="64"/>
    </location>
</feature>
<proteinExistence type="predicted"/>
<evidence type="ECO:0000313" key="3">
    <source>
        <dbReference type="Proteomes" id="UP000236161"/>
    </source>
</evidence>
<evidence type="ECO:0000256" key="1">
    <source>
        <dbReference type="SAM" id="MobiDB-lite"/>
    </source>
</evidence>
<gene>
    <name evidence="2" type="ORF">AXF42_Ash010945</name>
</gene>
<dbReference type="Proteomes" id="UP000236161">
    <property type="component" value="Unassembled WGS sequence"/>
</dbReference>
<keyword evidence="3" id="KW-1185">Reference proteome</keyword>
<dbReference type="EMBL" id="KZ454830">
    <property type="protein sequence ID" value="PKA45606.1"/>
    <property type="molecule type" value="Genomic_DNA"/>
</dbReference>
<feature type="compositionally biased region" description="Basic and acidic residues" evidence="1">
    <location>
        <begin position="45"/>
        <end position="54"/>
    </location>
</feature>
<protein>
    <submittedName>
        <fullName evidence="2">Uncharacterized protein</fullName>
    </submittedName>
</protein>
<sequence length="64" mass="7025">MNKADDAEADECNSAEWAMRKPKVRRTQHVTVVLERVKPSSSGEEAERGNRRGGVEVAGVASDR</sequence>